<keyword evidence="2" id="KW-1185">Reference proteome</keyword>
<evidence type="ECO:0000313" key="2">
    <source>
        <dbReference type="Proteomes" id="UP000886595"/>
    </source>
</evidence>
<organism evidence="1 2">
    <name type="scientific">Brassica carinata</name>
    <name type="common">Ethiopian mustard</name>
    <name type="synonym">Abyssinian cabbage</name>
    <dbReference type="NCBI Taxonomy" id="52824"/>
    <lineage>
        <taxon>Eukaryota</taxon>
        <taxon>Viridiplantae</taxon>
        <taxon>Streptophyta</taxon>
        <taxon>Embryophyta</taxon>
        <taxon>Tracheophyta</taxon>
        <taxon>Spermatophyta</taxon>
        <taxon>Magnoliopsida</taxon>
        <taxon>eudicotyledons</taxon>
        <taxon>Gunneridae</taxon>
        <taxon>Pentapetalae</taxon>
        <taxon>rosids</taxon>
        <taxon>malvids</taxon>
        <taxon>Brassicales</taxon>
        <taxon>Brassicaceae</taxon>
        <taxon>Brassiceae</taxon>
        <taxon>Brassica</taxon>
    </lineage>
</organism>
<gene>
    <name evidence="1" type="ORF">Bca52824_083238</name>
</gene>
<dbReference type="EMBL" id="JAAMPC010000016">
    <property type="protein sequence ID" value="KAG2253102.1"/>
    <property type="molecule type" value="Genomic_DNA"/>
</dbReference>
<sequence length="122" mass="13369">MNSFHVLPEVISSSSSFSGETTTDSGGEEECHNQIIYEPMISVGGFREGEINGKPFHIFNFLSQTDTPTSSSEAAIDSGDDEDFPPFQPLFVCPSFRNTAEWVSLKPENPDGSDFLPVDVFP</sequence>
<accession>A0A8X7PLC1</accession>
<reference evidence="1 2" key="1">
    <citation type="submission" date="2020-02" db="EMBL/GenBank/DDBJ databases">
        <authorList>
            <person name="Ma Q."/>
            <person name="Huang Y."/>
            <person name="Song X."/>
            <person name="Pei D."/>
        </authorList>
    </citation>
    <scope>NUCLEOTIDE SEQUENCE [LARGE SCALE GENOMIC DNA]</scope>
    <source>
        <strain evidence="1">Sxm20200214</strain>
        <tissue evidence="1">Leaf</tissue>
    </source>
</reference>
<proteinExistence type="predicted"/>
<dbReference type="Proteomes" id="UP000886595">
    <property type="component" value="Unassembled WGS sequence"/>
</dbReference>
<evidence type="ECO:0000313" key="1">
    <source>
        <dbReference type="EMBL" id="KAG2253102.1"/>
    </source>
</evidence>
<dbReference type="OrthoDB" id="10288849at2759"/>
<protein>
    <submittedName>
        <fullName evidence="1">Uncharacterized protein</fullName>
    </submittedName>
</protein>
<name>A0A8X7PLC1_BRACI</name>
<comment type="caution">
    <text evidence="1">The sequence shown here is derived from an EMBL/GenBank/DDBJ whole genome shotgun (WGS) entry which is preliminary data.</text>
</comment>
<dbReference type="AlphaFoldDB" id="A0A8X7PLC1"/>